<comment type="caution">
    <text evidence="3">The sequence shown here is derived from an EMBL/GenBank/DDBJ whole genome shotgun (WGS) entry which is preliminary data.</text>
</comment>
<feature type="region of interest" description="Disordered" evidence="2">
    <location>
        <begin position="1"/>
        <end position="87"/>
    </location>
</feature>
<feature type="compositionally biased region" description="Polar residues" evidence="2">
    <location>
        <begin position="42"/>
        <end position="52"/>
    </location>
</feature>
<feature type="region of interest" description="Disordered" evidence="2">
    <location>
        <begin position="475"/>
        <end position="531"/>
    </location>
</feature>
<proteinExistence type="predicted"/>
<feature type="region of interest" description="Disordered" evidence="2">
    <location>
        <begin position="432"/>
        <end position="451"/>
    </location>
</feature>
<dbReference type="OrthoDB" id="168362at2759"/>
<feature type="coiled-coil region" evidence="1">
    <location>
        <begin position="215"/>
        <end position="242"/>
    </location>
</feature>
<feature type="compositionally biased region" description="Low complexity" evidence="2">
    <location>
        <begin position="54"/>
        <end position="68"/>
    </location>
</feature>
<evidence type="ECO:0000313" key="3">
    <source>
        <dbReference type="EMBL" id="GMF27631.1"/>
    </source>
</evidence>
<feature type="compositionally biased region" description="Polar residues" evidence="2">
    <location>
        <begin position="69"/>
        <end position="87"/>
    </location>
</feature>
<feature type="region of interest" description="Disordered" evidence="2">
    <location>
        <begin position="406"/>
        <end position="425"/>
    </location>
</feature>
<keyword evidence="4" id="KW-1185">Reference proteome</keyword>
<feature type="region of interest" description="Disordered" evidence="2">
    <location>
        <begin position="559"/>
        <end position="635"/>
    </location>
</feature>
<name>A0A9W6U984_9STRA</name>
<evidence type="ECO:0000256" key="1">
    <source>
        <dbReference type="SAM" id="Coils"/>
    </source>
</evidence>
<feature type="compositionally biased region" description="Polar residues" evidence="2">
    <location>
        <begin position="560"/>
        <end position="587"/>
    </location>
</feature>
<dbReference type="AlphaFoldDB" id="A0A9W6U984"/>
<sequence length="635" mass="69823">MQFEMQQANAPAYTNDAASYKSEQSATQGQQPVVSREMESGYSRNQISQSHSYEYAQALAKAQEQEQASNSARATSFSTQRSSTSGDISFQSLMESQNQGYGCYEMQQQQQNTPTRTMNMQNLQMGNQFYSTSSMMTPTSQSFPSHSNVSEMTGQSFPRNMMEAHHHQLGSYQMQQQQQQQQQMHSARSQSRVTTFQEFTAQIQHLDKSVLIELLWNQRSALARWQNQAKQLELQLSVQQSAVSSMGAGFHSPMASGGAFASHNIAAEAEMQRARERSNSRMMQSQQQMPNYAYSQQSTPSNSTYSQADGAWADNPQLYWQRIRVLKTAYENQLRTAQRALAHNVVPPNSMYSMKAQSMIQNIGMVLNILNEPPTNVQPRKFEVLDSIERFMQVTVVPIVQKVLSSRSTPQAATGSQPVVASGSSPAIATSVSTYSPGVKPSEGNVVGMPNNVRQDTDNQYSGPRWASSNSIFSEIDTPRQPSRGMFADDTKGSTRTLDGLTAVENSPNDTGYEPAGYASESDKLASQSSTSIGQSMVYEAPTMTLKDSSNLSLPALESRPSTLTDSHLTSGATLSPGSSTRDSSGNKVMDSASVDDDFSDFPVLEFDDPVADGNSFVKENNPSNASRKRGIEDV</sequence>
<evidence type="ECO:0000313" key="4">
    <source>
        <dbReference type="Proteomes" id="UP001165121"/>
    </source>
</evidence>
<protein>
    <submittedName>
        <fullName evidence="3">Unnamed protein product</fullName>
    </submittedName>
</protein>
<accession>A0A9W6U984</accession>
<dbReference type="EMBL" id="BSXT01000441">
    <property type="protein sequence ID" value="GMF27631.1"/>
    <property type="molecule type" value="Genomic_DNA"/>
</dbReference>
<feature type="compositionally biased region" description="Acidic residues" evidence="2">
    <location>
        <begin position="594"/>
        <end position="611"/>
    </location>
</feature>
<feature type="compositionally biased region" description="Polar residues" evidence="2">
    <location>
        <begin position="21"/>
        <end position="33"/>
    </location>
</feature>
<evidence type="ECO:0000256" key="2">
    <source>
        <dbReference type="SAM" id="MobiDB-lite"/>
    </source>
</evidence>
<organism evidence="3 4">
    <name type="scientific">Phytophthora fragariaefolia</name>
    <dbReference type="NCBI Taxonomy" id="1490495"/>
    <lineage>
        <taxon>Eukaryota</taxon>
        <taxon>Sar</taxon>
        <taxon>Stramenopiles</taxon>
        <taxon>Oomycota</taxon>
        <taxon>Peronosporomycetes</taxon>
        <taxon>Peronosporales</taxon>
        <taxon>Peronosporaceae</taxon>
        <taxon>Phytophthora</taxon>
    </lineage>
</organism>
<gene>
    <name evidence="3" type="ORF">Pfra01_000553500</name>
</gene>
<reference evidence="3" key="1">
    <citation type="submission" date="2023-04" db="EMBL/GenBank/DDBJ databases">
        <title>Phytophthora fragariaefolia NBRC 109709.</title>
        <authorList>
            <person name="Ichikawa N."/>
            <person name="Sato H."/>
            <person name="Tonouchi N."/>
        </authorList>
    </citation>
    <scope>NUCLEOTIDE SEQUENCE</scope>
    <source>
        <strain evidence="3">NBRC 109709</strain>
    </source>
</reference>
<keyword evidence="1" id="KW-0175">Coiled coil</keyword>
<dbReference type="Proteomes" id="UP001165121">
    <property type="component" value="Unassembled WGS sequence"/>
</dbReference>